<evidence type="ECO:0000313" key="2">
    <source>
        <dbReference type="RefSeq" id="XP_073925679.1"/>
    </source>
</evidence>
<proteinExistence type="predicted"/>
<gene>
    <name evidence="2" type="primary">LOC141422431</name>
</gene>
<sequence>MSVRYTRAARSESVRLLPRFALARSRSCLRSHRREASTPPRRSHHTRARIASISTAAGSTLLLCIIAAAAAVRRTRRAVARRRRRARGEPRGARSRSLSRGRGRAGAGAGRRAGGARRGPVPTDGSDGAGGEGGSWGSLSPQSHTGRAAGRNSLPGRTSSSSPPLSSPWGSSAEALKTGGRGPSWARRAQRHLCDLAERRTGTQPRIHNYIHMDRAALKENLPFWNIECKSKVCHGNQNLEKKVEDEI</sequence>
<dbReference type="Proteomes" id="UP001732720">
    <property type="component" value="Chromosome 4"/>
</dbReference>
<evidence type="ECO:0000313" key="1">
    <source>
        <dbReference type="Proteomes" id="UP001732720"/>
    </source>
</evidence>
<name>A0AC58M8F8_CASCN</name>
<organism evidence="1 2">
    <name type="scientific">Castor canadensis</name>
    <name type="common">American beaver</name>
    <dbReference type="NCBI Taxonomy" id="51338"/>
    <lineage>
        <taxon>Eukaryota</taxon>
        <taxon>Metazoa</taxon>
        <taxon>Chordata</taxon>
        <taxon>Craniata</taxon>
        <taxon>Vertebrata</taxon>
        <taxon>Euteleostomi</taxon>
        <taxon>Mammalia</taxon>
        <taxon>Eutheria</taxon>
        <taxon>Euarchontoglires</taxon>
        <taxon>Glires</taxon>
        <taxon>Rodentia</taxon>
        <taxon>Castorimorpha</taxon>
        <taxon>Castoridae</taxon>
        <taxon>Castor</taxon>
    </lineage>
</organism>
<accession>A0AC58M8F8</accession>
<protein>
    <submittedName>
        <fullName evidence="2">Uncharacterized protein</fullName>
    </submittedName>
</protein>
<reference evidence="2" key="1">
    <citation type="submission" date="2025-08" db="UniProtKB">
        <authorList>
            <consortium name="RefSeq"/>
        </authorList>
    </citation>
    <scope>IDENTIFICATION</scope>
</reference>
<keyword evidence="1" id="KW-1185">Reference proteome</keyword>
<dbReference type="RefSeq" id="XP_073925679.1">
    <property type="nucleotide sequence ID" value="XM_074069578.1"/>
</dbReference>